<dbReference type="KEGG" id="cmet:K6K41_04615"/>
<sequence>MSKLFAALAVSASLLMVGPSVAGSALGAPSSAAAVDLDGALINGIGVDSVVRANGGAKDGQWAVKFKRDLTGCVWTGSIGYGRFRGFFPPNFITVSGLFGTTDTLYVETFNGKSRKEQDAPFTLIVICG</sequence>
<evidence type="ECO:0000313" key="3">
    <source>
        <dbReference type="Proteomes" id="UP000825701"/>
    </source>
</evidence>
<keyword evidence="3" id="KW-1185">Reference proteome</keyword>
<dbReference type="RefSeq" id="WP_261404117.1">
    <property type="nucleotide sequence ID" value="NZ_CP081869.1"/>
</dbReference>
<evidence type="ECO:0000256" key="1">
    <source>
        <dbReference type="SAM" id="SignalP"/>
    </source>
</evidence>
<dbReference type="EMBL" id="CP081869">
    <property type="protein sequence ID" value="QZO00910.1"/>
    <property type="molecule type" value="Genomic_DNA"/>
</dbReference>
<name>A0A9E6RAR0_9HYPH</name>
<feature type="chain" id="PRO_5039638243" description="Secreted protein" evidence="1">
    <location>
        <begin position="23"/>
        <end position="129"/>
    </location>
</feature>
<reference evidence="2" key="1">
    <citation type="submission" date="2021-08" db="EMBL/GenBank/DDBJ databases">
        <authorList>
            <person name="Zhang H."/>
            <person name="Xu M."/>
            <person name="Yu Z."/>
            <person name="Yang L."/>
            <person name="Cai Y."/>
        </authorList>
    </citation>
    <scope>NUCLEOTIDE SEQUENCE</scope>
    <source>
        <strain evidence="2">CHL1</strain>
    </source>
</reference>
<protein>
    <recommendedName>
        <fullName evidence="4">Secreted protein</fullName>
    </recommendedName>
</protein>
<evidence type="ECO:0008006" key="4">
    <source>
        <dbReference type="Google" id="ProtNLM"/>
    </source>
</evidence>
<gene>
    <name evidence="2" type="ORF">K6K41_04615</name>
</gene>
<feature type="signal peptide" evidence="1">
    <location>
        <begin position="1"/>
        <end position="22"/>
    </location>
</feature>
<keyword evidence="1" id="KW-0732">Signal</keyword>
<evidence type="ECO:0000313" key="2">
    <source>
        <dbReference type="EMBL" id="QZO00910.1"/>
    </source>
</evidence>
<proteinExistence type="predicted"/>
<organism evidence="2 3">
    <name type="scientific">Chenggangzhangella methanolivorans</name>
    <dbReference type="NCBI Taxonomy" id="1437009"/>
    <lineage>
        <taxon>Bacteria</taxon>
        <taxon>Pseudomonadati</taxon>
        <taxon>Pseudomonadota</taxon>
        <taxon>Alphaproteobacteria</taxon>
        <taxon>Hyphomicrobiales</taxon>
        <taxon>Methylopilaceae</taxon>
        <taxon>Chenggangzhangella</taxon>
    </lineage>
</organism>
<dbReference type="Proteomes" id="UP000825701">
    <property type="component" value="Chromosome"/>
</dbReference>
<dbReference type="AlphaFoldDB" id="A0A9E6RAR0"/>
<accession>A0A9E6RAR0</accession>